<keyword evidence="2" id="KW-1185">Reference proteome</keyword>
<dbReference type="KEGG" id="abri:DFR85_15150"/>
<dbReference type="OrthoDB" id="37162at2157"/>
<dbReference type="InterPro" id="IPR034904">
    <property type="entry name" value="FSCA_dom_sf"/>
</dbReference>
<accession>A0A2U9II55</accession>
<dbReference type="AlphaFoldDB" id="A0A2U9II55"/>
<dbReference type="SUPFAM" id="SSF117916">
    <property type="entry name" value="Fe-S cluster assembly (FSCA) domain-like"/>
    <property type="match status" value="1"/>
</dbReference>
<dbReference type="GeneID" id="36833520"/>
<dbReference type="EMBL" id="CP029289">
    <property type="protein sequence ID" value="AWR95723.1"/>
    <property type="molecule type" value="Genomic_DNA"/>
</dbReference>
<proteinExistence type="predicted"/>
<sequence>MSVENVLKSIIDPETNYSITELGFIKKIEKEHIVLSPPTYWCPPMFLYMIMEEIKVKLPNITIEVSDHHDAKRLTECINSRKSFSECYSSEVSGNEYNEIKEKFITKRMKKDRLTNLSFNINGEMCKLLSEARRK</sequence>
<dbReference type="Gene3D" id="3.30.300.130">
    <property type="entry name" value="Fe-S cluster assembly (FSCA)"/>
    <property type="match status" value="1"/>
</dbReference>
<dbReference type="RefSeq" id="WP_110271601.1">
    <property type="nucleotide sequence ID" value="NZ_CP029289.2"/>
</dbReference>
<gene>
    <name evidence="1" type="ORF">DFR85_15150</name>
</gene>
<evidence type="ECO:0000313" key="1">
    <source>
        <dbReference type="EMBL" id="AWR95723.1"/>
    </source>
</evidence>
<reference evidence="1 2" key="1">
    <citation type="submission" date="2018-05" db="EMBL/GenBank/DDBJ databases">
        <title>Complete Genome Sequences of Extremely Thermoacidophilic, Metal-Mobilizing Type-Strain Members of the Archaeal Family Sulfolobaceae: Acidianus brierleyi DSM-1651T, Acidianus sulfidivorans DSM-18786T, Metallosphaera hakonensis DSM-7519T, and Metallosphaera prunae DSM-10039T.</title>
        <authorList>
            <person name="Counts J.A."/>
            <person name="Kelly R.M."/>
        </authorList>
    </citation>
    <scope>NUCLEOTIDE SEQUENCE [LARGE SCALE GENOMIC DNA]</scope>
    <source>
        <strain evidence="1 2">DSM 1651</strain>
    </source>
</reference>
<protein>
    <submittedName>
        <fullName evidence="1">Metal-sulfur cluster biosynthetic enzyme</fullName>
    </submittedName>
</protein>
<organism evidence="1 2">
    <name type="scientific">Acidianus brierleyi</name>
    <dbReference type="NCBI Taxonomy" id="41673"/>
    <lineage>
        <taxon>Archaea</taxon>
        <taxon>Thermoproteota</taxon>
        <taxon>Thermoprotei</taxon>
        <taxon>Sulfolobales</taxon>
        <taxon>Sulfolobaceae</taxon>
        <taxon>Acidianus</taxon>
    </lineage>
</organism>
<evidence type="ECO:0000313" key="2">
    <source>
        <dbReference type="Proteomes" id="UP000248044"/>
    </source>
</evidence>
<name>A0A2U9II55_9CREN</name>
<dbReference type="Proteomes" id="UP000248044">
    <property type="component" value="Chromosome"/>
</dbReference>